<dbReference type="AlphaFoldDB" id="A0A512D3P4"/>
<dbReference type="GO" id="GO:0004066">
    <property type="term" value="F:asparagine synthase (glutamine-hydrolyzing) activity"/>
    <property type="evidence" value="ECO:0007669"/>
    <property type="project" value="InterPro"/>
</dbReference>
<accession>A0A512D3P4</accession>
<reference evidence="2 3" key="1">
    <citation type="submission" date="2019-07" db="EMBL/GenBank/DDBJ databases">
        <title>Whole genome shotgun sequence of Terrabacter aerolatus NBRC 106305.</title>
        <authorList>
            <person name="Hosoyama A."/>
            <person name="Uohara A."/>
            <person name="Ohji S."/>
            <person name="Ichikawa N."/>
        </authorList>
    </citation>
    <scope>NUCLEOTIDE SEQUENCE [LARGE SCALE GENOMIC DNA]</scope>
    <source>
        <strain evidence="2 3">NBRC 106305</strain>
    </source>
</reference>
<dbReference type="GO" id="GO:0006529">
    <property type="term" value="P:asparagine biosynthetic process"/>
    <property type="evidence" value="ECO:0007669"/>
    <property type="project" value="InterPro"/>
</dbReference>
<dbReference type="Proteomes" id="UP000321534">
    <property type="component" value="Unassembled WGS sequence"/>
</dbReference>
<evidence type="ECO:0000313" key="2">
    <source>
        <dbReference type="EMBL" id="GEO31074.1"/>
    </source>
</evidence>
<dbReference type="RefSeq" id="WP_147067498.1">
    <property type="nucleotide sequence ID" value="NZ_BAAARO010000011.1"/>
</dbReference>
<sequence length="396" mass="43873">MSSPTTVGSRHEYYRLTAFEVATSWVHGQVQDPLRGRGRARETPRQALEAILLRPILAGPCYVAFSGGRDSSAVLAVATHLARRHGVPDPVPVTERYPGLPEADEARWQHLVVDHLKLREWHTIELDETHDLLGPGARASLARRGLLWPAALHLKTRVLAEIGGGSFLTGEGGDEVFGDRRVARVRHVRDRGRRPTLAESRSAATALAPEVVRRWRIRTRLERDSFQPWVRSEILRVHHQLLATDAASEPIDASASIRWLLRRRASAVSAHNYARLASEYGLDLVQPLLAPQFVHALAAAAGTWGYASRTEAMRHLCHDLLPDEILARTSKAYFNRAFVGAGARGFARTWDGSGVDTDMVDPGRLRSEWLSDFPSALSTTLLHAAWLGHTTERTGS</sequence>
<proteinExistence type="predicted"/>
<gene>
    <name evidence="2" type="ORF">TAE01_28840</name>
</gene>
<feature type="domain" description="Asparagine synthetase" evidence="1">
    <location>
        <begin position="60"/>
        <end position="354"/>
    </location>
</feature>
<dbReference type="OrthoDB" id="3361376at2"/>
<organism evidence="2 3">
    <name type="scientific">Terrabacter aerolatus</name>
    <dbReference type="NCBI Taxonomy" id="422442"/>
    <lineage>
        <taxon>Bacteria</taxon>
        <taxon>Bacillati</taxon>
        <taxon>Actinomycetota</taxon>
        <taxon>Actinomycetes</taxon>
        <taxon>Micrococcales</taxon>
        <taxon>Intrasporangiaceae</taxon>
        <taxon>Terrabacter</taxon>
    </lineage>
</organism>
<dbReference type="InterPro" id="IPR014729">
    <property type="entry name" value="Rossmann-like_a/b/a_fold"/>
</dbReference>
<evidence type="ECO:0000259" key="1">
    <source>
        <dbReference type="Pfam" id="PF00733"/>
    </source>
</evidence>
<dbReference type="Gene3D" id="3.40.50.620">
    <property type="entry name" value="HUPs"/>
    <property type="match status" value="1"/>
</dbReference>
<dbReference type="SUPFAM" id="SSF52402">
    <property type="entry name" value="Adenine nucleotide alpha hydrolases-like"/>
    <property type="match status" value="1"/>
</dbReference>
<dbReference type="EMBL" id="BJYX01000016">
    <property type="protein sequence ID" value="GEO31074.1"/>
    <property type="molecule type" value="Genomic_DNA"/>
</dbReference>
<keyword evidence="3" id="KW-1185">Reference proteome</keyword>
<name>A0A512D3P4_9MICO</name>
<evidence type="ECO:0000313" key="3">
    <source>
        <dbReference type="Proteomes" id="UP000321534"/>
    </source>
</evidence>
<protein>
    <recommendedName>
        <fullName evidence="1">Asparagine synthetase domain-containing protein</fullName>
    </recommendedName>
</protein>
<comment type="caution">
    <text evidence="2">The sequence shown here is derived from an EMBL/GenBank/DDBJ whole genome shotgun (WGS) entry which is preliminary data.</text>
</comment>
<dbReference type="Pfam" id="PF00733">
    <property type="entry name" value="Asn_synthase"/>
    <property type="match status" value="1"/>
</dbReference>
<dbReference type="InterPro" id="IPR001962">
    <property type="entry name" value="Asn_synthase"/>
</dbReference>